<keyword evidence="3" id="KW-0560">Oxidoreductase</keyword>
<comment type="caution">
    <text evidence="9">The sequence shown here is derived from an EMBL/GenBank/DDBJ whole genome shotgun (WGS) entry which is preliminary data.</text>
</comment>
<dbReference type="InterPro" id="IPR023210">
    <property type="entry name" value="NADP_OxRdtase_dom"/>
</dbReference>
<evidence type="ECO:0000256" key="3">
    <source>
        <dbReference type="ARBA" id="ARBA00023002"/>
    </source>
</evidence>
<dbReference type="InterPro" id="IPR036812">
    <property type="entry name" value="NAD(P)_OxRdtase_dom_sf"/>
</dbReference>
<sequence length="278" mass="31327">MTNTPNQISFHDGHSIPQLGLGVWQASNEQAALAVREALLNGYRHIDTAAIYGNEEGVAAGIKQSGVPREDVFVTTKIWNDAQGASQSRDAFMQSLERLDTDYVDLLLIHWPLPMKDKYIETWRTMIELQQEGLVKSIGVSNFMELYLKRLIQETAIKPVLNQIELHPYMQQNVLRDAHQQLGIRTEAWSPLAQNKALNDAVIGQIAQKHGKTPAQIVIRWHLDNQVIVIPKSVTPSRIKQNFDVFDFELDHDDMTLIAALEKGQRLGPDPEVFSMGA</sequence>
<dbReference type="GO" id="GO:0016616">
    <property type="term" value="F:oxidoreductase activity, acting on the CH-OH group of donors, NAD or NADP as acceptor"/>
    <property type="evidence" value="ECO:0007669"/>
    <property type="project" value="UniProtKB-ARBA"/>
</dbReference>
<organism evidence="9 10">
    <name type="scientific">Vibrio eleionomae</name>
    <dbReference type="NCBI Taxonomy" id="2653505"/>
    <lineage>
        <taxon>Bacteria</taxon>
        <taxon>Pseudomonadati</taxon>
        <taxon>Pseudomonadota</taxon>
        <taxon>Gammaproteobacteria</taxon>
        <taxon>Vibrionales</taxon>
        <taxon>Vibrionaceae</taxon>
        <taxon>Vibrio</taxon>
    </lineage>
</organism>
<evidence type="ECO:0000256" key="6">
    <source>
        <dbReference type="PIRSR" id="PIRSR000097-2"/>
    </source>
</evidence>
<keyword evidence="10" id="KW-1185">Reference proteome</keyword>
<dbReference type="PANTHER" id="PTHR43827:SF3">
    <property type="entry name" value="NADP-DEPENDENT OXIDOREDUCTASE DOMAIN-CONTAINING PROTEIN"/>
    <property type="match status" value="1"/>
</dbReference>
<evidence type="ECO:0000256" key="2">
    <source>
        <dbReference type="ARBA" id="ARBA00022857"/>
    </source>
</evidence>
<dbReference type="PRINTS" id="PR00069">
    <property type="entry name" value="ALDKETRDTASE"/>
</dbReference>
<accession>A0A7X4LM07</accession>
<feature type="domain" description="NADP-dependent oxidoreductase" evidence="8">
    <location>
        <begin position="19"/>
        <end position="261"/>
    </location>
</feature>
<evidence type="ECO:0000256" key="5">
    <source>
        <dbReference type="PIRSR" id="PIRSR000097-1"/>
    </source>
</evidence>
<protein>
    <submittedName>
        <fullName evidence="9">Aldo/keto reductase</fullName>
    </submittedName>
</protein>
<reference evidence="9 10" key="1">
    <citation type="submission" date="2019-10" db="EMBL/GenBank/DDBJ databases">
        <title>Vibrio sp. nov. isolated from a shrimp pond.</title>
        <authorList>
            <person name="Gomez-Gil B."/>
            <person name="Enciso-Ibarra J."/>
            <person name="Enciso-Ibarra K."/>
            <person name="Bolan-Mejia C."/>
        </authorList>
    </citation>
    <scope>NUCLEOTIDE SEQUENCE [LARGE SCALE GENOMIC DNA]</scope>
    <source>
        <strain evidence="9 10">CAIM 722</strain>
    </source>
</reference>
<dbReference type="AlphaFoldDB" id="A0A7X4LM07"/>
<dbReference type="Gene3D" id="3.20.20.100">
    <property type="entry name" value="NADP-dependent oxidoreductase domain"/>
    <property type="match status" value="1"/>
</dbReference>
<keyword evidence="2" id="KW-0521">NADP</keyword>
<dbReference type="PROSITE" id="PS00062">
    <property type="entry name" value="ALDOKETO_REDUCTASE_2"/>
    <property type="match status" value="1"/>
</dbReference>
<dbReference type="PANTHER" id="PTHR43827">
    <property type="entry name" value="2,5-DIKETO-D-GLUCONIC ACID REDUCTASE"/>
    <property type="match status" value="1"/>
</dbReference>
<proteinExistence type="inferred from homology"/>
<dbReference type="InterPro" id="IPR018170">
    <property type="entry name" value="Aldo/ket_reductase_CS"/>
</dbReference>
<dbReference type="PIRSF" id="PIRSF000097">
    <property type="entry name" value="AKR"/>
    <property type="match status" value="1"/>
</dbReference>
<gene>
    <name evidence="9" type="ORF">F9817_13055</name>
</gene>
<evidence type="ECO:0000259" key="8">
    <source>
        <dbReference type="Pfam" id="PF00248"/>
    </source>
</evidence>
<feature type="active site" description="Proton donor" evidence="5">
    <location>
        <position position="52"/>
    </location>
</feature>
<evidence type="ECO:0000256" key="4">
    <source>
        <dbReference type="ARBA" id="ARBA00049445"/>
    </source>
</evidence>
<name>A0A7X4LM07_9VIBR</name>
<feature type="binding site" evidence="6">
    <location>
        <position position="110"/>
    </location>
    <ligand>
        <name>substrate</name>
    </ligand>
</feature>
<dbReference type="Proteomes" id="UP000462621">
    <property type="component" value="Unassembled WGS sequence"/>
</dbReference>
<dbReference type="Pfam" id="PF00248">
    <property type="entry name" value="Aldo_ket_red"/>
    <property type="match status" value="1"/>
</dbReference>
<evidence type="ECO:0000256" key="1">
    <source>
        <dbReference type="ARBA" id="ARBA00007905"/>
    </source>
</evidence>
<dbReference type="InterPro" id="IPR020471">
    <property type="entry name" value="AKR"/>
</dbReference>
<dbReference type="SUPFAM" id="SSF51430">
    <property type="entry name" value="NAD(P)-linked oxidoreductase"/>
    <property type="match status" value="1"/>
</dbReference>
<evidence type="ECO:0000256" key="7">
    <source>
        <dbReference type="PIRSR" id="PIRSR000097-3"/>
    </source>
</evidence>
<comment type="similarity">
    <text evidence="1">Belongs to the aldo/keto reductase family.</text>
</comment>
<dbReference type="RefSeq" id="WP_161156226.1">
    <property type="nucleotide sequence ID" value="NZ_WEKT01000023.1"/>
</dbReference>
<dbReference type="EMBL" id="WEKT01000023">
    <property type="protein sequence ID" value="MZI94122.1"/>
    <property type="molecule type" value="Genomic_DNA"/>
</dbReference>
<dbReference type="FunFam" id="3.20.20.100:FF:000002">
    <property type="entry name" value="2,5-diketo-D-gluconic acid reductase A"/>
    <property type="match status" value="1"/>
</dbReference>
<evidence type="ECO:0000313" key="10">
    <source>
        <dbReference type="Proteomes" id="UP000462621"/>
    </source>
</evidence>
<evidence type="ECO:0000313" key="9">
    <source>
        <dbReference type="EMBL" id="MZI94122.1"/>
    </source>
</evidence>
<dbReference type="PROSITE" id="PS00063">
    <property type="entry name" value="ALDOKETO_REDUCTASE_3"/>
    <property type="match status" value="1"/>
</dbReference>
<feature type="site" description="Lowers pKa of active site Tyr" evidence="7">
    <location>
        <position position="77"/>
    </location>
</feature>
<comment type="catalytic activity">
    <reaction evidence="4">
        <text>hydroxyacetone + NADP(+) = methylglyoxal + NADPH + H(+)</text>
        <dbReference type="Rhea" id="RHEA:27986"/>
        <dbReference type="ChEBI" id="CHEBI:15378"/>
        <dbReference type="ChEBI" id="CHEBI:17158"/>
        <dbReference type="ChEBI" id="CHEBI:27957"/>
        <dbReference type="ChEBI" id="CHEBI:57783"/>
        <dbReference type="ChEBI" id="CHEBI:58349"/>
    </reaction>
</comment>